<accession>A0ABP8YFF5</accession>
<keyword evidence="2" id="KW-1185">Reference proteome</keyword>
<comment type="caution">
    <text evidence="1">The sequence shown here is derived from an EMBL/GenBank/DDBJ whole genome shotgun (WGS) entry which is preliminary data.</text>
</comment>
<organism evidence="1 2">
    <name type="scientific">Isoptericola chiayiensis</name>
    <dbReference type="NCBI Taxonomy" id="579446"/>
    <lineage>
        <taxon>Bacteria</taxon>
        <taxon>Bacillati</taxon>
        <taxon>Actinomycetota</taxon>
        <taxon>Actinomycetes</taxon>
        <taxon>Micrococcales</taxon>
        <taxon>Promicromonosporaceae</taxon>
        <taxon>Isoptericola</taxon>
    </lineage>
</organism>
<dbReference type="Proteomes" id="UP001500956">
    <property type="component" value="Unassembled WGS sequence"/>
</dbReference>
<proteinExistence type="predicted"/>
<dbReference type="EMBL" id="BAABID010000007">
    <property type="protein sequence ID" value="GAA4725322.1"/>
    <property type="molecule type" value="Genomic_DNA"/>
</dbReference>
<reference evidence="2" key="1">
    <citation type="journal article" date="2019" name="Int. J. Syst. Evol. Microbiol.">
        <title>The Global Catalogue of Microorganisms (GCM) 10K type strain sequencing project: providing services to taxonomists for standard genome sequencing and annotation.</title>
        <authorList>
            <consortium name="The Broad Institute Genomics Platform"/>
            <consortium name="The Broad Institute Genome Sequencing Center for Infectious Disease"/>
            <person name="Wu L."/>
            <person name="Ma J."/>
        </authorList>
    </citation>
    <scope>NUCLEOTIDE SEQUENCE [LARGE SCALE GENOMIC DNA]</scope>
    <source>
        <strain evidence="2">JCM 18063</strain>
    </source>
</reference>
<sequence length="208" mass="21630">MERLGGVQLMKRGWIGVGLVVASTLVIGSCGAGQPDDAADGRAPTAEDTGAAWSVAPATAIDGASPYTEDGITVQVPEGWVTDRAEDEGVVRIMVYDPADELNPVAITVSPDASDEAVDVQADVTWTQLGAAGATELERHPVEWTPWPYAQAITGVVERDDGAGSTFVSISARDEAESVMVSVSAQTAEGGLEESLQYQVLQTVEPAS</sequence>
<evidence type="ECO:0000313" key="2">
    <source>
        <dbReference type="Proteomes" id="UP001500956"/>
    </source>
</evidence>
<gene>
    <name evidence="1" type="ORF">GCM10023216_14570</name>
</gene>
<dbReference type="PROSITE" id="PS51257">
    <property type="entry name" value="PROKAR_LIPOPROTEIN"/>
    <property type="match status" value="1"/>
</dbReference>
<protein>
    <recommendedName>
        <fullName evidence="3">Lipoprotein</fullName>
    </recommendedName>
</protein>
<evidence type="ECO:0000313" key="1">
    <source>
        <dbReference type="EMBL" id="GAA4725322.1"/>
    </source>
</evidence>
<dbReference type="RefSeq" id="WP_172153436.1">
    <property type="nucleotide sequence ID" value="NZ_BAABID010000007.1"/>
</dbReference>
<evidence type="ECO:0008006" key="3">
    <source>
        <dbReference type="Google" id="ProtNLM"/>
    </source>
</evidence>
<name>A0ABP8YFF5_9MICO</name>